<organism evidence="1 2">
    <name type="scientific">Catenulispora subtropica</name>
    <dbReference type="NCBI Taxonomy" id="450798"/>
    <lineage>
        <taxon>Bacteria</taxon>
        <taxon>Bacillati</taxon>
        <taxon>Actinomycetota</taxon>
        <taxon>Actinomycetes</taxon>
        <taxon>Catenulisporales</taxon>
        <taxon>Catenulisporaceae</taxon>
        <taxon>Catenulispora</taxon>
    </lineage>
</organism>
<dbReference type="Proteomes" id="UP001499854">
    <property type="component" value="Unassembled WGS sequence"/>
</dbReference>
<dbReference type="EMBL" id="BAAAQM010000023">
    <property type="protein sequence ID" value="GAA1976940.1"/>
    <property type="molecule type" value="Genomic_DNA"/>
</dbReference>
<evidence type="ECO:0000313" key="1">
    <source>
        <dbReference type="EMBL" id="GAA1976940.1"/>
    </source>
</evidence>
<evidence type="ECO:0000313" key="2">
    <source>
        <dbReference type="Proteomes" id="UP001499854"/>
    </source>
</evidence>
<reference evidence="2" key="1">
    <citation type="journal article" date="2019" name="Int. J. Syst. Evol. Microbiol.">
        <title>The Global Catalogue of Microorganisms (GCM) 10K type strain sequencing project: providing services to taxonomists for standard genome sequencing and annotation.</title>
        <authorList>
            <consortium name="The Broad Institute Genomics Platform"/>
            <consortium name="The Broad Institute Genome Sequencing Center for Infectious Disease"/>
            <person name="Wu L."/>
            <person name="Ma J."/>
        </authorList>
    </citation>
    <scope>NUCLEOTIDE SEQUENCE [LARGE SCALE GENOMIC DNA]</scope>
    <source>
        <strain evidence="2">JCM 16013</strain>
    </source>
</reference>
<proteinExistence type="predicted"/>
<comment type="caution">
    <text evidence="1">The sequence shown here is derived from an EMBL/GenBank/DDBJ whole genome shotgun (WGS) entry which is preliminary data.</text>
</comment>
<dbReference type="RefSeq" id="WP_344658731.1">
    <property type="nucleotide sequence ID" value="NZ_BAAAQM010000023.1"/>
</dbReference>
<accession>A0ABP5DDJ9</accession>
<sequence length="78" mass="8180">MQTLSQSLRGMDADVVGADPLIEALHKMQEALSGRLGLLAVSVNELASKVTDVGTSVHDTDRKLATAASSGGHHREMP</sequence>
<name>A0ABP5DDJ9_9ACTN</name>
<keyword evidence="2" id="KW-1185">Reference proteome</keyword>
<protein>
    <submittedName>
        <fullName evidence="1">Uncharacterized protein</fullName>
    </submittedName>
</protein>
<gene>
    <name evidence="1" type="ORF">GCM10009838_41590</name>
</gene>